<keyword evidence="2" id="KW-0489">Methyltransferase</keyword>
<keyword evidence="3" id="KW-1185">Reference proteome</keyword>
<dbReference type="GO" id="GO:0008168">
    <property type="term" value="F:methyltransferase activity"/>
    <property type="evidence" value="ECO:0007669"/>
    <property type="project" value="UniProtKB-KW"/>
</dbReference>
<dbReference type="Pfam" id="PF08241">
    <property type="entry name" value="Methyltransf_11"/>
    <property type="match status" value="1"/>
</dbReference>
<organism evidence="2 3">
    <name type="scientific">Saccharopolyspora mangrovi</name>
    <dbReference type="NCBI Taxonomy" id="3082379"/>
    <lineage>
        <taxon>Bacteria</taxon>
        <taxon>Bacillati</taxon>
        <taxon>Actinomycetota</taxon>
        <taxon>Actinomycetes</taxon>
        <taxon>Pseudonocardiales</taxon>
        <taxon>Pseudonocardiaceae</taxon>
        <taxon>Saccharopolyspora</taxon>
    </lineage>
</organism>
<dbReference type="InterPro" id="IPR029063">
    <property type="entry name" value="SAM-dependent_MTases_sf"/>
</dbReference>
<dbReference type="InterPro" id="IPR013216">
    <property type="entry name" value="Methyltransf_11"/>
</dbReference>
<reference evidence="2 3" key="1">
    <citation type="submission" date="2023-10" db="EMBL/GenBank/DDBJ databases">
        <title>Saccharopolyspora sp. nov., isolated from mangrove soil.</title>
        <authorList>
            <person name="Lu Y."/>
            <person name="Liu W."/>
        </authorList>
    </citation>
    <scope>NUCLEOTIDE SEQUENCE [LARGE SCALE GENOMIC DNA]</scope>
    <source>
        <strain evidence="2 3">S2-29</strain>
    </source>
</reference>
<evidence type="ECO:0000313" key="3">
    <source>
        <dbReference type="Proteomes" id="UP001327093"/>
    </source>
</evidence>
<comment type="caution">
    <text evidence="2">The sequence shown here is derived from an EMBL/GenBank/DDBJ whole genome shotgun (WGS) entry which is preliminary data.</text>
</comment>
<evidence type="ECO:0000313" key="2">
    <source>
        <dbReference type="EMBL" id="MEB3367835.1"/>
    </source>
</evidence>
<accession>A0ABU6A8K4</accession>
<feature type="domain" description="Methyltransferase type 11" evidence="1">
    <location>
        <begin position="54"/>
        <end position="105"/>
    </location>
</feature>
<dbReference type="EMBL" id="JAWLNX010000006">
    <property type="protein sequence ID" value="MEB3367835.1"/>
    <property type="molecule type" value="Genomic_DNA"/>
</dbReference>
<keyword evidence="2" id="KW-0808">Transferase</keyword>
<dbReference type="Gene3D" id="3.40.50.150">
    <property type="entry name" value="Vaccinia Virus protein VP39"/>
    <property type="match status" value="1"/>
</dbReference>
<dbReference type="Proteomes" id="UP001327093">
    <property type="component" value="Unassembled WGS sequence"/>
</dbReference>
<sequence>MERFREQAGRRASGRVLDIGARRISELPAYQHLSHLALVGAGAEVREASLPLPAERTDADPEDLPFPDRSFDVVVCRFALLRAANPVRAASEIARVLRRTGQLLFLDVVAGPRQVDVLTHFRLSGLITHDVNWSRPRGHPRSPLVQGVATHPVPQYAREFAWLLGTTRGGEHDDAESSGLQENA</sequence>
<evidence type="ECO:0000259" key="1">
    <source>
        <dbReference type="Pfam" id="PF08241"/>
    </source>
</evidence>
<protein>
    <submittedName>
        <fullName evidence="2">Class I SAM-dependent methyltransferase</fullName>
    </submittedName>
</protein>
<name>A0ABU6A8K4_9PSEU</name>
<gene>
    <name evidence="2" type="ORF">R4I43_10495</name>
</gene>
<dbReference type="GO" id="GO:0032259">
    <property type="term" value="P:methylation"/>
    <property type="evidence" value="ECO:0007669"/>
    <property type="project" value="UniProtKB-KW"/>
</dbReference>
<dbReference type="SUPFAM" id="SSF53335">
    <property type="entry name" value="S-adenosyl-L-methionine-dependent methyltransferases"/>
    <property type="match status" value="1"/>
</dbReference>
<proteinExistence type="predicted"/>
<dbReference type="CDD" id="cd02440">
    <property type="entry name" value="AdoMet_MTases"/>
    <property type="match status" value="1"/>
</dbReference>